<sequence>MGARPVLCAASAAVLRAGVLAAVVALLLPAAAAPALAHAGGLTSAPSEARVLAVEPPVPGLDVQAVEFGARLRLVNGTAVAVVVEPLPGSALSGLPTVAPGERAWWSDPRITAAAARDRPAGDRLGWAVPLQVGDETVTIHGEQYWPPPPPAGLWWSVALAALAGPALAGVLGAGRRWGAVGLAVSAGVVAVAHLLHVVGSALVPEDRGFAAMLLSAAGYALLGWPLAAAGAWLTLRGRPAGPLLCCAAGGLFAIVIAPVDAFTLSDAVVPFAWGATFDRVLVAAALGGGFGVAAAGVAVLRRTRRPVRRGSSP</sequence>
<protein>
    <submittedName>
        <fullName evidence="3">Uncharacterized protein</fullName>
    </submittedName>
</protein>
<feature type="transmembrane region" description="Helical" evidence="1">
    <location>
        <begin position="154"/>
        <end position="174"/>
    </location>
</feature>
<feature type="transmembrane region" description="Helical" evidence="1">
    <location>
        <begin position="210"/>
        <end position="234"/>
    </location>
</feature>
<keyword evidence="4" id="KW-1185">Reference proteome</keyword>
<evidence type="ECO:0000313" key="3">
    <source>
        <dbReference type="EMBL" id="MDT0352498.1"/>
    </source>
</evidence>
<keyword evidence="1" id="KW-1133">Transmembrane helix</keyword>
<dbReference type="RefSeq" id="WP_311559006.1">
    <property type="nucleotide sequence ID" value="NZ_JAVREJ010000019.1"/>
</dbReference>
<keyword evidence="1" id="KW-0472">Membrane</keyword>
<gene>
    <name evidence="3" type="ORF">RM445_23500</name>
</gene>
<feature type="signal peptide" evidence="2">
    <location>
        <begin position="1"/>
        <end position="39"/>
    </location>
</feature>
<name>A0ABU2NGA2_9PSEU</name>
<accession>A0ABU2NGA2</accession>
<feature type="transmembrane region" description="Helical" evidence="1">
    <location>
        <begin position="181"/>
        <end position="204"/>
    </location>
</feature>
<evidence type="ECO:0000256" key="2">
    <source>
        <dbReference type="SAM" id="SignalP"/>
    </source>
</evidence>
<feature type="chain" id="PRO_5045920717" evidence="2">
    <location>
        <begin position="40"/>
        <end position="314"/>
    </location>
</feature>
<feature type="transmembrane region" description="Helical" evidence="1">
    <location>
        <begin position="280"/>
        <end position="301"/>
    </location>
</feature>
<feature type="transmembrane region" description="Helical" evidence="1">
    <location>
        <begin position="241"/>
        <end position="260"/>
    </location>
</feature>
<keyword evidence="2" id="KW-0732">Signal</keyword>
<organism evidence="3 4">
    <name type="scientific">Pseudonocardia charpentierae</name>
    <dbReference type="NCBI Taxonomy" id="3075545"/>
    <lineage>
        <taxon>Bacteria</taxon>
        <taxon>Bacillati</taxon>
        <taxon>Actinomycetota</taxon>
        <taxon>Actinomycetes</taxon>
        <taxon>Pseudonocardiales</taxon>
        <taxon>Pseudonocardiaceae</taxon>
        <taxon>Pseudonocardia</taxon>
    </lineage>
</organism>
<dbReference type="EMBL" id="JAVREJ010000019">
    <property type="protein sequence ID" value="MDT0352498.1"/>
    <property type="molecule type" value="Genomic_DNA"/>
</dbReference>
<keyword evidence="1" id="KW-0812">Transmembrane</keyword>
<evidence type="ECO:0000256" key="1">
    <source>
        <dbReference type="SAM" id="Phobius"/>
    </source>
</evidence>
<comment type="caution">
    <text evidence="3">The sequence shown here is derived from an EMBL/GenBank/DDBJ whole genome shotgun (WGS) entry which is preliminary data.</text>
</comment>
<reference evidence="4" key="1">
    <citation type="submission" date="2023-07" db="EMBL/GenBank/DDBJ databases">
        <title>30 novel species of actinomycetes from the DSMZ collection.</title>
        <authorList>
            <person name="Nouioui I."/>
        </authorList>
    </citation>
    <scope>NUCLEOTIDE SEQUENCE [LARGE SCALE GENOMIC DNA]</scope>
    <source>
        <strain evidence="4">DSM 45834</strain>
    </source>
</reference>
<proteinExistence type="predicted"/>
<evidence type="ECO:0000313" key="4">
    <source>
        <dbReference type="Proteomes" id="UP001183202"/>
    </source>
</evidence>
<dbReference type="Proteomes" id="UP001183202">
    <property type="component" value="Unassembled WGS sequence"/>
</dbReference>